<dbReference type="Pfam" id="PF00571">
    <property type="entry name" value="CBS"/>
    <property type="match status" value="2"/>
</dbReference>
<evidence type="ECO:0000256" key="2">
    <source>
        <dbReference type="PROSITE-ProRule" id="PRU00703"/>
    </source>
</evidence>
<dbReference type="InterPro" id="IPR044065">
    <property type="entry name" value="ACP_MB"/>
</dbReference>
<dbReference type="SMART" id="SM00116">
    <property type="entry name" value="CBS"/>
    <property type="match status" value="2"/>
</dbReference>
<feature type="domain" description="CBS" evidence="3">
    <location>
        <begin position="80"/>
        <end position="139"/>
    </location>
</feature>
<organism evidence="5 6">
    <name type="scientific">Fermentimicrarchaeum limneticum</name>
    <dbReference type="NCBI Taxonomy" id="2795018"/>
    <lineage>
        <taxon>Archaea</taxon>
        <taxon>Candidatus Micrarchaeota</taxon>
        <taxon>Candidatus Fermentimicrarchaeales</taxon>
        <taxon>Candidatus Fermentimicrarchaeaceae</taxon>
        <taxon>Candidatus Fermentimicrarchaeum</taxon>
    </lineage>
</organism>
<feature type="domain" description="CBS" evidence="3">
    <location>
        <begin position="15"/>
        <end position="71"/>
    </location>
</feature>
<evidence type="ECO:0008006" key="7">
    <source>
        <dbReference type="Google" id="ProtNLM"/>
    </source>
</evidence>
<dbReference type="PROSITE" id="PS51371">
    <property type="entry name" value="CBS"/>
    <property type="match status" value="2"/>
</dbReference>
<evidence type="ECO:0000313" key="6">
    <source>
        <dbReference type="Proteomes" id="UP000510821"/>
    </source>
</evidence>
<sequence length="184" mass="20291">MTNMKVKEIRVGDCMKKGVVTLKEENTVMEAAKLMRENHIGSVIIVKDDAPIGIVTEGDITYKVVAEGRDPRKTLMKEVMHSKLKVIGPDEKIEKVAEILRDEGVKRLPVISEKGKLLGIIGETDIVKISPGLYDIIRERTAIERFGASEVTSGQCEICGNYSETLKKSGGKLACEECIEEESV</sequence>
<dbReference type="KEGG" id="flt:Sv326_0949"/>
<name>A0A7D6BVA8_FERL1</name>
<dbReference type="InterPro" id="IPR000644">
    <property type="entry name" value="CBS_dom"/>
</dbReference>
<evidence type="ECO:0000259" key="3">
    <source>
        <dbReference type="PROSITE" id="PS51371"/>
    </source>
</evidence>
<protein>
    <recommendedName>
        <fullName evidence="7">CBS domain-containing protein</fullName>
    </recommendedName>
</protein>
<dbReference type="PANTHER" id="PTHR43080:SF2">
    <property type="entry name" value="CBS DOMAIN-CONTAINING PROTEIN"/>
    <property type="match status" value="1"/>
</dbReference>
<dbReference type="InterPro" id="IPR046342">
    <property type="entry name" value="CBS_dom_sf"/>
</dbReference>
<dbReference type="PANTHER" id="PTHR43080">
    <property type="entry name" value="CBS DOMAIN-CONTAINING PROTEIN CBSX3, MITOCHONDRIAL"/>
    <property type="match status" value="1"/>
</dbReference>
<feature type="domain" description="ACP-type MB" evidence="4">
    <location>
        <begin position="151"/>
        <end position="184"/>
    </location>
</feature>
<accession>A0A7D6BVA8</accession>
<dbReference type="Gene3D" id="3.10.580.10">
    <property type="entry name" value="CBS-domain"/>
    <property type="match status" value="1"/>
</dbReference>
<gene>
    <name evidence="5" type="ORF">Sv326_0949</name>
</gene>
<proteinExistence type="predicted"/>
<evidence type="ECO:0000256" key="1">
    <source>
        <dbReference type="ARBA" id="ARBA00023122"/>
    </source>
</evidence>
<dbReference type="InterPro" id="IPR051257">
    <property type="entry name" value="Diverse_CBS-Domain"/>
</dbReference>
<evidence type="ECO:0000259" key="4">
    <source>
        <dbReference type="PROSITE" id="PS51901"/>
    </source>
</evidence>
<reference evidence="6" key="1">
    <citation type="submission" date="2020-07" db="EMBL/GenBank/DDBJ databases">
        <title>Metabolic diversity and evolutionary history of the archaeal phylum ###Micrarchaeota### uncovered from a freshwater lake metagenome.</title>
        <authorList>
            <person name="Kadnikov V.V."/>
            <person name="Savvichev A.S."/>
            <person name="Mardanov A.V."/>
            <person name="Beletsky A.V."/>
            <person name="Chupakov A.V."/>
            <person name="Kokryatskaya N.M."/>
            <person name="Pimenov N.V."/>
            <person name="Ravin N.V."/>
        </authorList>
    </citation>
    <scope>NUCLEOTIDE SEQUENCE [LARGE SCALE GENOMIC DNA]</scope>
</reference>
<keyword evidence="1 2" id="KW-0129">CBS domain</keyword>
<dbReference type="Proteomes" id="UP000510821">
    <property type="component" value="Chromosome"/>
</dbReference>
<dbReference type="PROSITE" id="PS51901">
    <property type="entry name" value="ACP_MB"/>
    <property type="match status" value="1"/>
</dbReference>
<evidence type="ECO:0000313" key="5">
    <source>
        <dbReference type="EMBL" id="QLJ53124.1"/>
    </source>
</evidence>
<dbReference type="EMBL" id="CP058998">
    <property type="protein sequence ID" value="QLJ53124.1"/>
    <property type="molecule type" value="Genomic_DNA"/>
</dbReference>
<dbReference type="SUPFAM" id="SSF54631">
    <property type="entry name" value="CBS-domain pair"/>
    <property type="match status" value="1"/>
</dbReference>
<dbReference type="AlphaFoldDB" id="A0A7D6BVA8"/>